<reference evidence="1" key="2">
    <citation type="submission" date="2021-04" db="EMBL/GenBank/DDBJ databases">
        <authorList>
            <person name="Gilroy R."/>
        </authorList>
    </citation>
    <scope>NUCLEOTIDE SEQUENCE</scope>
    <source>
        <strain evidence="1">F6-6636</strain>
    </source>
</reference>
<evidence type="ECO:0000313" key="1">
    <source>
        <dbReference type="EMBL" id="MBU3851309.1"/>
    </source>
</evidence>
<dbReference type="Proteomes" id="UP000777303">
    <property type="component" value="Unassembled WGS sequence"/>
</dbReference>
<protein>
    <submittedName>
        <fullName evidence="1">Uncharacterized protein</fullName>
    </submittedName>
</protein>
<evidence type="ECO:0000313" key="2">
    <source>
        <dbReference type="Proteomes" id="UP000777303"/>
    </source>
</evidence>
<sequence>MELNELRTEQDKVWYATMNLVPQGLGADEICQKVDLTPQEYYRELAYHPEYARPHDFDEWVWAHRLKIDPY</sequence>
<organism evidence="1 2">
    <name type="scientific">Candidatus Paralactobacillus gallistercoris</name>
    <dbReference type="NCBI Taxonomy" id="2838724"/>
    <lineage>
        <taxon>Bacteria</taxon>
        <taxon>Bacillati</taxon>
        <taxon>Bacillota</taxon>
        <taxon>Bacilli</taxon>
        <taxon>Lactobacillales</taxon>
        <taxon>Lactobacillaceae</taxon>
        <taxon>Lactobacillus</taxon>
    </lineage>
</organism>
<gene>
    <name evidence="1" type="ORF">H9901_01170</name>
</gene>
<dbReference type="EMBL" id="JAHLFS010000017">
    <property type="protein sequence ID" value="MBU3851309.1"/>
    <property type="molecule type" value="Genomic_DNA"/>
</dbReference>
<dbReference type="AlphaFoldDB" id="A0A948WZ90"/>
<proteinExistence type="predicted"/>
<accession>A0A948WZ90</accession>
<comment type="caution">
    <text evidence="1">The sequence shown here is derived from an EMBL/GenBank/DDBJ whole genome shotgun (WGS) entry which is preliminary data.</text>
</comment>
<reference evidence="1" key="1">
    <citation type="journal article" date="2021" name="PeerJ">
        <title>Extensive microbial diversity within the chicken gut microbiome revealed by metagenomics and culture.</title>
        <authorList>
            <person name="Gilroy R."/>
            <person name="Ravi A."/>
            <person name="Getino M."/>
            <person name="Pursley I."/>
            <person name="Horton D.L."/>
            <person name="Alikhan N.F."/>
            <person name="Baker D."/>
            <person name="Gharbi K."/>
            <person name="Hall N."/>
            <person name="Watson M."/>
            <person name="Adriaenssens E.M."/>
            <person name="Foster-Nyarko E."/>
            <person name="Jarju S."/>
            <person name="Secka A."/>
            <person name="Antonio M."/>
            <person name="Oren A."/>
            <person name="Chaudhuri R.R."/>
            <person name="La Ragione R."/>
            <person name="Hildebrand F."/>
            <person name="Pallen M.J."/>
        </authorList>
    </citation>
    <scope>NUCLEOTIDE SEQUENCE</scope>
    <source>
        <strain evidence="1">F6-6636</strain>
    </source>
</reference>
<name>A0A948WZ90_9LACO</name>